<gene>
    <name evidence="1" type="ORF">AMATHDRAFT_62548</name>
</gene>
<evidence type="ECO:0000313" key="1">
    <source>
        <dbReference type="EMBL" id="PFH49710.1"/>
    </source>
</evidence>
<protein>
    <submittedName>
        <fullName evidence="1">Uncharacterized protein</fullName>
    </submittedName>
</protein>
<accession>A0A2A9NPR4</accession>
<dbReference type="Proteomes" id="UP000242287">
    <property type="component" value="Unassembled WGS sequence"/>
</dbReference>
<proteinExistence type="predicted"/>
<dbReference type="EMBL" id="KZ302021">
    <property type="protein sequence ID" value="PFH49710.1"/>
    <property type="molecule type" value="Genomic_DNA"/>
</dbReference>
<dbReference type="AlphaFoldDB" id="A0A2A9NPR4"/>
<organism evidence="1 2">
    <name type="scientific">Amanita thiersii Skay4041</name>
    <dbReference type="NCBI Taxonomy" id="703135"/>
    <lineage>
        <taxon>Eukaryota</taxon>
        <taxon>Fungi</taxon>
        <taxon>Dikarya</taxon>
        <taxon>Basidiomycota</taxon>
        <taxon>Agaricomycotina</taxon>
        <taxon>Agaricomycetes</taxon>
        <taxon>Agaricomycetidae</taxon>
        <taxon>Agaricales</taxon>
        <taxon>Pluteineae</taxon>
        <taxon>Amanitaceae</taxon>
        <taxon>Amanita</taxon>
    </lineage>
</organism>
<name>A0A2A9NPR4_9AGAR</name>
<reference evidence="1 2" key="1">
    <citation type="submission" date="2014-02" db="EMBL/GenBank/DDBJ databases">
        <title>Transposable element dynamics among asymbiotic and ectomycorrhizal Amanita fungi.</title>
        <authorList>
            <consortium name="DOE Joint Genome Institute"/>
            <person name="Hess J."/>
            <person name="Skrede I."/>
            <person name="Wolfe B."/>
            <person name="LaButti K."/>
            <person name="Ohm R.A."/>
            <person name="Grigoriev I.V."/>
            <person name="Pringle A."/>
        </authorList>
    </citation>
    <scope>NUCLEOTIDE SEQUENCE [LARGE SCALE GENOMIC DNA]</scope>
    <source>
        <strain evidence="1 2">SKay4041</strain>
    </source>
</reference>
<sequence length="71" mass="7740">MKLPEFSCCPSCRNFGGSWITKTALRAFSVQPRKQLNGASQFNAHDAGNGTATPVAMTTPARMDIHRLIEC</sequence>
<evidence type="ECO:0000313" key="2">
    <source>
        <dbReference type="Proteomes" id="UP000242287"/>
    </source>
</evidence>
<keyword evidence="2" id="KW-1185">Reference proteome</keyword>